<evidence type="ECO:0000313" key="9">
    <source>
        <dbReference type="EMBL" id="TQM79395.1"/>
    </source>
</evidence>
<keyword evidence="10" id="KW-1185">Reference proteome</keyword>
<dbReference type="UniPathway" id="UPA00053">
    <property type="reaction ID" value="UER00089"/>
</dbReference>
<dbReference type="GO" id="GO:0009073">
    <property type="term" value="P:aromatic amino acid family biosynthetic process"/>
    <property type="evidence" value="ECO:0007669"/>
    <property type="project" value="UniProtKB-KW"/>
</dbReference>
<sequence length="439" mass="46269">MTSTADNAVLSLPEWEIATLDQVDASVQVLGSKSYTNRFLAMAGLSSRPTTLHNALLSQDTILLSKALRAFGHVEVDIDESSNIVTVTPTGNPMTAPAREIHMGNAGTPIRLLITMAGLARGRTVLTGSDRMQERPMAHLLEALAPLGVTATALRGNGSPPIAVEGPALVGGDTRVDGTVSSQFTSSLLISAPYAQNDVRVEIVGDLLSKPYVDMTVEAMKRNGVVVERDGYTSFSVAAGQRYQAGQVTVEPDASGMSYFLAAAAILRGRVRIPGITRASVQGDVGLVDALVRMGCTANADTDSITLEGGALTGIDIDMSNMPDVVPTLAIVAAYATGNTHITGIGNLRFKECDRIDAVSTELRKMGVTVDTTIDTMTIHGGSAPRGAVIDTYDDHRIAMAFAIMGLRTPGVVIKDPGCVAKSFPTFWQRLDGLRRGDA</sequence>
<feature type="binding site" evidence="7">
    <location>
        <position position="181"/>
    </location>
    <ligand>
        <name>3-phosphoshikimate</name>
        <dbReference type="ChEBI" id="CHEBI:145989"/>
    </ligand>
</feature>
<dbReference type="InterPro" id="IPR001986">
    <property type="entry name" value="Enolpyruvate_Tfrase_dom"/>
</dbReference>
<comment type="function">
    <text evidence="7">Catalyzes the transfer of the enolpyruvyl moiety of phosphoenolpyruvate (PEP) to the 5-hydroxyl of shikimate-3-phosphate (S3P) to produce enolpyruvyl shikimate-3-phosphate and inorganic phosphate.</text>
</comment>
<evidence type="ECO:0000256" key="5">
    <source>
        <dbReference type="ARBA" id="ARBA00023141"/>
    </source>
</evidence>
<feature type="domain" description="Enolpyruvate transferase" evidence="8">
    <location>
        <begin position="21"/>
        <end position="431"/>
    </location>
</feature>
<dbReference type="InterPro" id="IPR006264">
    <property type="entry name" value="EPSP_synthase"/>
</dbReference>
<dbReference type="CDD" id="cd01556">
    <property type="entry name" value="EPSP_synthase"/>
    <property type="match status" value="1"/>
</dbReference>
<dbReference type="NCBIfam" id="TIGR01356">
    <property type="entry name" value="aroA"/>
    <property type="match status" value="1"/>
</dbReference>
<reference evidence="9 10" key="1">
    <citation type="submission" date="2019-06" db="EMBL/GenBank/DDBJ databases">
        <title>Sequencing the genomes of 1000 actinobacteria strains.</title>
        <authorList>
            <person name="Klenk H.-P."/>
        </authorList>
    </citation>
    <scope>NUCLEOTIDE SEQUENCE [LARGE SCALE GENOMIC DNA]</scope>
    <source>
        <strain evidence="9 10">DSM 45456</strain>
    </source>
</reference>
<evidence type="ECO:0000313" key="10">
    <source>
        <dbReference type="Proteomes" id="UP000316628"/>
    </source>
</evidence>
<feature type="binding site" evidence="7">
    <location>
        <position position="324"/>
    </location>
    <ligand>
        <name>3-phosphoshikimate</name>
        <dbReference type="ChEBI" id="CHEBI:145989"/>
    </ligand>
</feature>
<dbReference type="Gene3D" id="3.65.10.10">
    <property type="entry name" value="Enolpyruvate transferase domain"/>
    <property type="match status" value="2"/>
</dbReference>
<gene>
    <name evidence="7" type="primary">aroA</name>
    <name evidence="9" type="ORF">FHX81_1702</name>
</gene>
<feature type="binding site" evidence="7">
    <location>
        <position position="351"/>
    </location>
    <ligand>
        <name>3-phosphoshikimate</name>
        <dbReference type="ChEBI" id="CHEBI:145989"/>
    </ligand>
</feature>
<comment type="subunit">
    <text evidence="7">Monomer.</text>
</comment>
<evidence type="ECO:0000259" key="8">
    <source>
        <dbReference type="Pfam" id="PF00275"/>
    </source>
</evidence>
<dbReference type="GO" id="GO:0005737">
    <property type="term" value="C:cytoplasm"/>
    <property type="evidence" value="ECO:0007669"/>
    <property type="project" value="UniProtKB-SubCell"/>
</dbReference>
<keyword evidence="5 7" id="KW-0057">Aromatic amino acid biosynthesis</keyword>
<dbReference type="InterPro" id="IPR013792">
    <property type="entry name" value="RNA3'P_cycl/enolpyr_Trfase_a/b"/>
</dbReference>
<dbReference type="Proteomes" id="UP000316628">
    <property type="component" value="Unassembled WGS sequence"/>
</dbReference>
<accession>A0A543J985</accession>
<feature type="binding site" evidence="7">
    <location>
        <position position="397"/>
    </location>
    <ligand>
        <name>phosphoenolpyruvate</name>
        <dbReference type="ChEBI" id="CHEBI:58702"/>
    </ligand>
</feature>
<feature type="binding site" evidence="7">
    <location>
        <position position="422"/>
    </location>
    <ligand>
        <name>phosphoenolpyruvate</name>
        <dbReference type="ChEBI" id="CHEBI:58702"/>
    </ligand>
</feature>
<dbReference type="PIRSF" id="PIRSF000505">
    <property type="entry name" value="EPSPS"/>
    <property type="match status" value="1"/>
</dbReference>
<dbReference type="GO" id="GO:0003866">
    <property type="term" value="F:3-phosphoshikimate 1-carboxyvinyltransferase activity"/>
    <property type="evidence" value="ECO:0007669"/>
    <property type="project" value="UniProtKB-UniRule"/>
</dbReference>
<dbReference type="InterPro" id="IPR036968">
    <property type="entry name" value="Enolpyruvate_Tfrase_sf"/>
</dbReference>
<dbReference type="GO" id="GO:0008652">
    <property type="term" value="P:amino acid biosynthetic process"/>
    <property type="evidence" value="ECO:0007669"/>
    <property type="project" value="UniProtKB-KW"/>
</dbReference>
<feature type="binding site" evidence="7">
    <location>
        <position position="183"/>
    </location>
    <ligand>
        <name>3-phosphoshikimate</name>
        <dbReference type="ChEBI" id="CHEBI:145989"/>
    </ligand>
</feature>
<dbReference type="RefSeq" id="WP_141976669.1">
    <property type="nucleotide sequence ID" value="NZ_VFPP01000001.1"/>
</dbReference>
<dbReference type="EC" id="2.5.1.19" evidence="7"/>
<keyword evidence="3 7" id="KW-0028">Amino-acid biosynthesis</keyword>
<evidence type="ECO:0000256" key="4">
    <source>
        <dbReference type="ARBA" id="ARBA00022679"/>
    </source>
</evidence>
<feature type="binding site" evidence="7">
    <location>
        <position position="34"/>
    </location>
    <ligand>
        <name>3-phosphoshikimate</name>
        <dbReference type="ChEBI" id="CHEBI:145989"/>
    </ligand>
</feature>
<feature type="binding site" evidence="7">
    <location>
        <position position="135"/>
    </location>
    <ligand>
        <name>phosphoenolpyruvate</name>
        <dbReference type="ChEBI" id="CHEBI:58702"/>
    </ligand>
</feature>
<keyword evidence="7" id="KW-0963">Cytoplasm</keyword>
<dbReference type="Pfam" id="PF00275">
    <property type="entry name" value="EPSP_synthase"/>
    <property type="match status" value="1"/>
</dbReference>
<feature type="binding site" evidence="7">
    <location>
        <position position="107"/>
    </location>
    <ligand>
        <name>phosphoenolpyruvate</name>
        <dbReference type="ChEBI" id="CHEBI:58702"/>
    </ligand>
</feature>
<evidence type="ECO:0000256" key="2">
    <source>
        <dbReference type="ARBA" id="ARBA00009948"/>
    </source>
</evidence>
<dbReference type="InterPro" id="IPR023193">
    <property type="entry name" value="EPSP_synthase_CS"/>
</dbReference>
<dbReference type="GO" id="GO:0009423">
    <property type="term" value="P:chorismate biosynthetic process"/>
    <property type="evidence" value="ECO:0007669"/>
    <property type="project" value="UniProtKB-UniRule"/>
</dbReference>
<dbReference type="EMBL" id="VFPP01000001">
    <property type="protein sequence ID" value="TQM79395.1"/>
    <property type="molecule type" value="Genomic_DNA"/>
</dbReference>
<feature type="binding site" evidence="7">
    <location>
        <position position="38"/>
    </location>
    <ligand>
        <name>3-phosphoshikimate</name>
        <dbReference type="ChEBI" id="CHEBI:145989"/>
    </ligand>
</feature>
<feature type="binding site" evidence="7">
    <location>
        <position position="182"/>
    </location>
    <ligand>
        <name>3-phosphoshikimate</name>
        <dbReference type="ChEBI" id="CHEBI:145989"/>
    </ligand>
</feature>
<dbReference type="OrthoDB" id="9809920at2"/>
<comment type="caution">
    <text evidence="9">The sequence shown here is derived from an EMBL/GenBank/DDBJ whole genome shotgun (WGS) entry which is preliminary data.</text>
</comment>
<organism evidence="9 10">
    <name type="scientific">Saccharothrix saharensis</name>
    <dbReference type="NCBI Taxonomy" id="571190"/>
    <lineage>
        <taxon>Bacteria</taxon>
        <taxon>Bacillati</taxon>
        <taxon>Actinomycetota</taxon>
        <taxon>Actinomycetes</taxon>
        <taxon>Pseudonocardiales</taxon>
        <taxon>Pseudonocardiaceae</taxon>
        <taxon>Saccharothrix</taxon>
    </lineage>
</organism>
<dbReference type="SUPFAM" id="SSF55205">
    <property type="entry name" value="EPT/RTPC-like"/>
    <property type="match status" value="1"/>
</dbReference>
<protein>
    <recommendedName>
        <fullName evidence="7">3-phosphoshikimate 1-carboxyvinyltransferase</fullName>
        <ecNumber evidence="7">2.5.1.19</ecNumber>
    </recommendedName>
    <alternativeName>
        <fullName evidence="7">5-enolpyruvylshikimate-3-phosphate synthase</fullName>
        <shortName evidence="7">EPSP synthase</shortName>
        <shortName evidence="7">EPSPS</shortName>
    </alternativeName>
</protein>
<dbReference type="PANTHER" id="PTHR21090:SF5">
    <property type="entry name" value="PENTAFUNCTIONAL AROM POLYPEPTIDE"/>
    <property type="match status" value="1"/>
</dbReference>
<comment type="pathway">
    <text evidence="1 7">Metabolic intermediate biosynthesis; chorismate biosynthesis; chorismate from D-erythrose 4-phosphate and phosphoenolpyruvate: step 6/7.</text>
</comment>
<feature type="binding site" evidence="7">
    <location>
        <position position="33"/>
    </location>
    <ligand>
        <name>3-phosphoshikimate</name>
        <dbReference type="ChEBI" id="CHEBI:145989"/>
    </ligand>
</feature>
<feature type="active site" description="Proton acceptor" evidence="7">
    <location>
        <position position="324"/>
    </location>
</feature>
<feature type="binding site" evidence="7">
    <location>
        <position position="355"/>
    </location>
    <ligand>
        <name>phosphoenolpyruvate</name>
        <dbReference type="ChEBI" id="CHEBI:58702"/>
    </ligand>
</feature>
<evidence type="ECO:0000256" key="6">
    <source>
        <dbReference type="ARBA" id="ARBA00044633"/>
    </source>
</evidence>
<feature type="binding site" evidence="7">
    <location>
        <position position="347"/>
    </location>
    <ligand>
        <name>3-phosphoshikimate</name>
        <dbReference type="ChEBI" id="CHEBI:145989"/>
    </ligand>
</feature>
<dbReference type="PANTHER" id="PTHR21090">
    <property type="entry name" value="AROM/DEHYDROQUINATE SYNTHASE"/>
    <property type="match status" value="1"/>
</dbReference>
<proteinExistence type="inferred from homology"/>
<feature type="binding site" evidence="7">
    <location>
        <position position="209"/>
    </location>
    <ligand>
        <name>3-phosphoshikimate</name>
        <dbReference type="ChEBI" id="CHEBI:145989"/>
    </ligand>
</feature>
<comment type="catalytic activity">
    <reaction evidence="6">
        <text>3-phosphoshikimate + phosphoenolpyruvate = 5-O-(1-carboxyvinyl)-3-phosphoshikimate + phosphate</text>
        <dbReference type="Rhea" id="RHEA:21256"/>
        <dbReference type="ChEBI" id="CHEBI:43474"/>
        <dbReference type="ChEBI" id="CHEBI:57701"/>
        <dbReference type="ChEBI" id="CHEBI:58702"/>
        <dbReference type="ChEBI" id="CHEBI:145989"/>
        <dbReference type="EC" id="2.5.1.19"/>
    </reaction>
    <physiologicalReaction direction="left-to-right" evidence="6">
        <dbReference type="Rhea" id="RHEA:21257"/>
    </physiologicalReaction>
</comment>
<dbReference type="AlphaFoldDB" id="A0A543J985"/>
<comment type="similarity">
    <text evidence="2 7">Belongs to the EPSP synthase family.</text>
</comment>
<evidence type="ECO:0000256" key="7">
    <source>
        <dbReference type="HAMAP-Rule" id="MF_00210"/>
    </source>
</evidence>
<dbReference type="HAMAP" id="MF_00210">
    <property type="entry name" value="EPSP_synth"/>
    <property type="match status" value="1"/>
</dbReference>
<evidence type="ECO:0000256" key="3">
    <source>
        <dbReference type="ARBA" id="ARBA00022605"/>
    </source>
</evidence>
<keyword evidence="4 7" id="KW-0808">Transferase</keyword>
<feature type="binding site" evidence="7">
    <location>
        <position position="183"/>
    </location>
    <ligand>
        <name>phosphoenolpyruvate</name>
        <dbReference type="ChEBI" id="CHEBI:58702"/>
    </ligand>
</feature>
<feature type="binding site" evidence="7">
    <location>
        <position position="33"/>
    </location>
    <ligand>
        <name>phosphoenolpyruvate</name>
        <dbReference type="ChEBI" id="CHEBI:58702"/>
    </ligand>
</feature>
<dbReference type="PROSITE" id="PS00885">
    <property type="entry name" value="EPSP_SYNTHASE_2"/>
    <property type="match status" value="1"/>
</dbReference>
<evidence type="ECO:0000256" key="1">
    <source>
        <dbReference type="ARBA" id="ARBA00004811"/>
    </source>
</evidence>
<comment type="subcellular location">
    <subcellularLocation>
        <location evidence="7">Cytoplasm</location>
    </subcellularLocation>
</comment>
<name>A0A543J985_9PSEU</name>